<keyword evidence="2" id="KW-1185">Reference proteome</keyword>
<dbReference type="Proteomes" id="UP001054945">
    <property type="component" value="Unassembled WGS sequence"/>
</dbReference>
<sequence length="110" mass="12717">MRPEDAGSRVKYWISCTTSAFMIRKVKDKNPRESQGFRKFRLELKCRVSNEHNSRFGLPLNGEFDKGLAMLYFPSLSEKLEQSASGPKIWNPVKAREVFPKSNRNFGNCK</sequence>
<reference evidence="1 2" key="1">
    <citation type="submission" date="2021-06" db="EMBL/GenBank/DDBJ databases">
        <title>Caerostris extrusa draft genome.</title>
        <authorList>
            <person name="Kono N."/>
            <person name="Arakawa K."/>
        </authorList>
    </citation>
    <scope>NUCLEOTIDE SEQUENCE [LARGE SCALE GENOMIC DNA]</scope>
</reference>
<accession>A0AAV4RW39</accession>
<dbReference type="AlphaFoldDB" id="A0AAV4RW39"/>
<dbReference type="EMBL" id="BPLR01008429">
    <property type="protein sequence ID" value="GIY24596.1"/>
    <property type="molecule type" value="Genomic_DNA"/>
</dbReference>
<name>A0AAV4RW39_CAEEX</name>
<proteinExistence type="predicted"/>
<comment type="caution">
    <text evidence="1">The sequence shown here is derived from an EMBL/GenBank/DDBJ whole genome shotgun (WGS) entry which is preliminary data.</text>
</comment>
<gene>
    <name evidence="1" type="ORF">CEXT_615011</name>
</gene>
<evidence type="ECO:0000313" key="2">
    <source>
        <dbReference type="Proteomes" id="UP001054945"/>
    </source>
</evidence>
<organism evidence="1 2">
    <name type="scientific">Caerostris extrusa</name>
    <name type="common">Bark spider</name>
    <name type="synonym">Caerostris bankana</name>
    <dbReference type="NCBI Taxonomy" id="172846"/>
    <lineage>
        <taxon>Eukaryota</taxon>
        <taxon>Metazoa</taxon>
        <taxon>Ecdysozoa</taxon>
        <taxon>Arthropoda</taxon>
        <taxon>Chelicerata</taxon>
        <taxon>Arachnida</taxon>
        <taxon>Araneae</taxon>
        <taxon>Araneomorphae</taxon>
        <taxon>Entelegynae</taxon>
        <taxon>Araneoidea</taxon>
        <taxon>Araneidae</taxon>
        <taxon>Caerostris</taxon>
    </lineage>
</organism>
<protein>
    <submittedName>
        <fullName evidence="1">Uncharacterized protein</fullName>
    </submittedName>
</protein>
<evidence type="ECO:0000313" key="1">
    <source>
        <dbReference type="EMBL" id="GIY24596.1"/>
    </source>
</evidence>